<dbReference type="InterPro" id="IPR001179">
    <property type="entry name" value="PPIase_FKBP_dom"/>
</dbReference>
<organism evidence="7 8">
    <name type="scientific">Triparma laevis f. longispina</name>
    <dbReference type="NCBI Taxonomy" id="1714387"/>
    <lineage>
        <taxon>Eukaryota</taxon>
        <taxon>Sar</taxon>
        <taxon>Stramenopiles</taxon>
        <taxon>Ochrophyta</taxon>
        <taxon>Bolidophyceae</taxon>
        <taxon>Parmales</taxon>
        <taxon>Triparmaceae</taxon>
        <taxon>Triparma</taxon>
    </lineage>
</organism>
<dbReference type="OrthoDB" id="67700at2759"/>
<dbReference type="AlphaFoldDB" id="A0A9W7ALQ6"/>
<keyword evidence="3" id="KW-0697">Rotamase</keyword>
<keyword evidence="3" id="KW-0413">Isomerase</keyword>
<sequence length="1034" mass="118530">MIEPLRYRSLTTETKYQQMKKFPRCLSCHREGRLTPSIFLCVDCKMKCYCLECDVLNHAGPKKAMHKRKRITIGKPYKVQVLGDGDGFTFPKTHDWVELNYKLYVKEKELEDQNISKGAKLLRNTIKCLTGTRQHKYGNLVDTTFGYFRKPLMFQAGCSGPCIHLQVKGCKDVAALDDNGMSDPYVAVWWKDTLIGTTRVMHKTLHPEWENETFVIPLEKDFVKVLNGKEKSLFIANKNKGKEHHHHDPNIWRPGMPLSQEDSGKIIEELNGANEMAKLPKLRLDVFDYDKFSKNDFLGQKTFSDNEMLQVLFEHQEEKLRDFHLEPKKARGVLGIKLAMTKDEAKGTSTLILQITDGKNLPKADPWSLSDPYCTISWNGESIGKTKIVKSTLDPIWRHMYFEVKLTPGEEDKEIDEGELLIEVWDWDRVGSDDQLGVLTFKGKEMKDLMKKSDETAELGLDDDVLRVIEGEWKRLEGTPKLSDFKIKVLHKIDLEAQAEREHLKDEHEAEKMRLLQEKIDAGLETAEERKLRKTMEKNKRRKERATARAAKKQLKKELRRRGMKSMADRASRDTRETRDTRATQGDSLSALLASAKAEVDEEIEKGVDFETEYKTPAVIQEDEANLDGDGSLDSRGLRKTRGTARGSRASRRSRRSSQGKQNRRGSLMNELTPEQLANLAENPELLLKQIKDGELELDKNDMEEDDGSIEEEDRDSLAGSVASLEEEDSLAYEGYEKGVCTAYNNVLGLQIIFEDDDGFEIVKREEWITLADAPLNVKIGKNEELEEVWKKIEIQKAPVWKKIFVGHAKIAAEIDQKKQTELGWMDKMMGRKNLGLKTYYPLYLPDSESGAAHIKGHIEVRMVYHTRGAVLRGIDEVVTNMCLGERCLIDVRADYAFGEAYGDFNVPPHSDLSVEVDLVGVRGLGGIYLFISRNTNFVLHKFWLVLQLLIIIWEFLICHYKKLLCPLWCKAPWVKQKRFDIEEDEEDDFDEDAMLADESLQKLEEGSSEVKEEEEEEAKNESTLGAKLLFAKF</sequence>
<feature type="region of interest" description="Disordered" evidence="4">
    <location>
        <begin position="1003"/>
        <end position="1025"/>
    </location>
</feature>
<name>A0A9W7ALQ6_9STRA</name>
<dbReference type="PROSITE" id="PS50059">
    <property type="entry name" value="FKBP_PPIASE"/>
    <property type="match status" value="1"/>
</dbReference>
<dbReference type="InterPro" id="IPR000008">
    <property type="entry name" value="C2_dom"/>
</dbReference>
<dbReference type="PANTHER" id="PTHR45911:SF4">
    <property type="entry name" value="MULTIPLE C2 AND TRANSMEMBRANE DOMAIN-CONTAINING PROTEIN"/>
    <property type="match status" value="1"/>
</dbReference>
<evidence type="ECO:0000259" key="6">
    <source>
        <dbReference type="PROSITE" id="PS50059"/>
    </source>
</evidence>
<dbReference type="Pfam" id="PF00254">
    <property type="entry name" value="FKBP_C"/>
    <property type="match status" value="1"/>
</dbReference>
<evidence type="ECO:0000256" key="3">
    <source>
        <dbReference type="PROSITE-ProRule" id="PRU00277"/>
    </source>
</evidence>
<dbReference type="PROSITE" id="PS50004">
    <property type="entry name" value="C2"/>
    <property type="match status" value="2"/>
</dbReference>
<proteinExistence type="predicted"/>
<dbReference type="SUPFAM" id="SSF54534">
    <property type="entry name" value="FKBP-like"/>
    <property type="match status" value="1"/>
</dbReference>
<dbReference type="SUPFAM" id="SSF49562">
    <property type="entry name" value="C2 domain (Calcium/lipid-binding domain, CaLB)"/>
    <property type="match status" value="2"/>
</dbReference>
<reference evidence="8" key="1">
    <citation type="journal article" date="2023" name="Commun. Biol.">
        <title>Genome analysis of Parmales, the sister group of diatoms, reveals the evolutionary specialization of diatoms from phago-mixotrophs to photoautotrophs.</title>
        <authorList>
            <person name="Ban H."/>
            <person name="Sato S."/>
            <person name="Yoshikawa S."/>
            <person name="Yamada K."/>
            <person name="Nakamura Y."/>
            <person name="Ichinomiya M."/>
            <person name="Sato N."/>
            <person name="Blanc-Mathieu R."/>
            <person name="Endo H."/>
            <person name="Kuwata A."/>
            <person name="Ogata H."/>
        </authorList>
    </citation>
    <scope>NUCLEOTIDE SEQUENCE [LARGE SCALE GENOMIC DNA]</scope>
    <source>
        <strain evidence="8">NIES 3700</strain>
    </source>
</reference>
<gene>
    <name evidence="7" type="ORF">TrLO_g1013</name>
</gene>
<feature type="compositionally biased region" description="Basic and acidic residues" evidence="4">
    <location>
        <begin position="567"/>
        <end position="582"/>
    </location>
</feature>
<feature type="compositionally biased region" description="Basic residues" evidence="4">
    <location>
        <begin position="638"/>
        <end position="664"/>
    </location>
</feature>
<feature type="region of interest" description="Disordered" evidence="4">
    <location>
        <begin position="529"/>
        <end position="588"/>
    </location>
</feature>
<comment type="caution">
    <text evidence="7">The sequence shown here is derived from an EMBL/GenBank/DDBJ whole genome shotgun (WGS) entry which is preliminary data.</text>
</comment>
<feature type="domain" description="C2" evidence="5">
    <location>
        <begin position="330"/>
        <end position="460"/>
    </location>
</feature>
<evidence type="ECO:0000313" key="7">
    <source>
        <dbReference type="EMBL" id="GMH73346.1"/>
    </source>
</evidence>
<dbReference type="Proteomes" id="UP001165122">
    <property type="component" value="Unassembled WGS sequence"/>
</dbReference>
<dbReference type="PANTHER" id="PTHR45911">
    <property type="entry name" value="C2 DOMAIN-CONTAINING PROTEIN"/>
    <property type="match status" value="1"/>
</dbReference>
<evidence type="ECO:0000256" key="1">
    <source>
        <dbReference type="ARBA" id="ARBA00022723"/>
    </source>
</evidence>
<evidence type="ECO:0000256" key="4">
    <source>
        <dbReference type="SAM" id="MobiDB-lite"/>
    </source>
</evidence>
<feature type="region of interest" description="Disordered" evidence="4">
    <location>
        <begin position="615"/>
        <end position="672"/>
    </location>
</feature>
<dbReference type="GO" id="GO:0003755">
    <property type="term" value="F:peptidyl-prolyl cis-trans isomerase activity"/>
    <property type="evidence" value="ECO:0007669"/>
    <property type="project" value="UniProtKB-KW"/>
</dbReference>
<feature type="domain" description="C2" evidence="5">
    <location>
        <begin position="144"/>
        <end position="320"/>
    </location>
</feature>
<dbReference type="SMART" id="SM00239">
    <property type="entry name" value="C2"/>
    <property type="match status" value="2"/>
</dbReference>
<evidence type="ECO:0000256" key="2">
    <source>
        <dbReference type="ARBA" id="ARBA00022837"/>
    </source>
</evidence>
<dbReference type="EC" id="5.2.1.8" evidence="3"/>
<dbReference type="GO" id="GO:0016020">
    <property type="term" value="C:membrane"/>
    <property type="evidence" value="ECO:0007669"/>
    <property type="project" value="TreeGrafter"/>
</dbReference>
<dbReference type="InterPro" id="IPR046357">
    <property type="entry name" value="PPIase_dom_sf"/>
</dbReference>
<dbReference type="InterPro" id="IPR035892">
    <property type="entry name" value="C2_domain_sf"/>
</dbReference>
<evidence type="ECO:0000259" key="5">
    <source>
        <dbReference type="PROSITE" id="PS50004"/>
    </source>
</evidence>
<protein>
    <recommendedName>
        <fullName evidence="3">peptidylprolyl isomerase</fullName>
        <ecNumber evidence="3">5.2.1.8</ecNumber>
    </recommendedName>
</protein>
<feature type="compositionally biased region" description="Acidic residues" evidence="4">
    <location>
        <begin position="702"/>
        <end position="715"/>
    </location>
</feature>
<keyword evidence="8" id="KW-1185">Reference proteome</keyword>
<feature type="region of interest" description="Disordered" evidence="4">
    <location>
        <begin position="697"/>
        <end position="721"/>
    </location>
</feature>
<feature type="compositionally biased region" description="Basic and acidic residues" evidence="4">
    <location>
        <begin position="529"/>
        <end position="538"/>
    </location>
</feature>
<dbReference type="CDD" id="cd00030">
    <property type="entry name" value="C2"/>
    <property type="match status" value="2"/>
</dbReference>
<dbReference type="GO" id="GO:0005509">
    <property type="term" value="F:calcium ion binding"/>
    <property type="evidence" value="ECO:0007669"/>
    <property type="project" value="TreeGrafter"/>
</dbReference>
<dbReference type="EMBL" id="BRXW01000672">
    <property type="protein sequence ID" value="GMH73346.1"/>
    <property type="molecule type" value="Genomic_DNA"/>
</dbReference>
<dbReference type="Gene3D" id="3.10.50.40">
    <property type="match status" value="1"/>
</dbReference>
<evidence type="ECO:0000313" key="8">
    <source>
        <dbReference type="Proteomes" id="UP001165122"/>
    </source>
</evidence>
<comment type="catalytic activity">
    <reaction evidence="3">
        <text>[protein]-peptidylproline (omega=180) = [protein]-peptidylproline (omega=0)</text>
        <dbReference type="Rhea" id="RHEA:16237"/>
        <dbReference type="Rhea" id="RHEA-COMP:10747"/>
        <dbReference type="Rhea" id="RHEA-COMP:10748"/>
        <dbReference type="ChEBI" id="CHEBI:83833"/>
        <dbReference type="ChEBI" id="CHEBI:83834"/>
        <dbReference type="EC" id="5.2.1.8"/>
    </reaction>
</comment>
<feature type="compositionally biased region" description="Basic residues" evidence="4">
    <location>
        <begin position="539"/>
        <end position="564"/>
    </location>
</feature>
<keyword evidence="1" id="KW-0479">Metal-binding</keyword>
<keyword evidence="2" id="KW-0106">Calcium</keyword>
<feature type="domain" description="PPIase FKBP-type" evidence="6">
    <location>
        <begin position="869"/>
        <end position="923"/>
    </location>
</feature>
<dbReference type="Pfam" id="PF00168">
    <property type="entry name" value="C2"/>
    <property type="match status" value="3"/>
</dbReference>
<accession>A0A9W7ALQ6</accession>
<dbReference type="Gene3D" id="2.60.40.150">
    <property type="entry name" value="C2 domain"/>
    <property type="match status" value="2"/>
</dbReference>